<reference evidence="1 2" key="4">
    <citation type="journal article" date="2011" name="BMC Genomics">
        <title>RNA-Seq improves annotation of protein-coding genes in the cucumber genome.</title>
        <authorList>
            <person name="Li Z."/>
            <person name="Zhang Z."/>
            <person name="Yan P."/>
            <person name="Huang S."/>
            <person name="Fei Z."/>
            <person name="Lin K."/>
        </authorList>
    </citation>
    <scope>NUCLEOTIDE SEQUENCE [LARGE SCALE GENOMIC DNA]</scope>
    <source>
        <strain evidence="2">cv. 9930</strain>
    </source>
</reference>
<evidence type="ECO:0000313" key="2">
    <source>
        <dbReference type="Proteomes" id="UP000029981"/>
    </source>
</evidence>
<keyword evidence="2" id="KW-1185">Reference proteome</keyword>
<organism evidence="1 2">
    <name type="scientific">Cucumis sativus</name>
    <name type="common">Cucumber</name>
    <dbReference type="NCBI Taxonomy" id="3659"/>
    <lineage>
        <taxon>Eukaryota</taxon>
        <taxon>Viridiplantae</taxon>
        <taxon>Streptophyta</taxon>
        <taxon>Embryophyta</taxon>
        <taxon>Tracheophyta</taxon>
        <taxon>Spermatophyta</taxon>
        <taxon>Magnoliopsida</taxon>
        <taxon>eudicotyledons</taxon>
        <taxon>Gunneridae</taxon>
        <taxon>Pentapetalae</taxon>
        <taxon>rosids</taxon>
        <taxon>fabids</taxon>
        <taxon>Cucurbitales</taxon>
        <taxon>Cucurbitaceae</taxon>
        <taxon>Benincaseae</taxon>
        <taxon>Cucumis</taxon>
    </lineage>
</organism>
<reference evidence="1 2" key="2">
    <citation type="journal article" date="2009" name="PLoS ONE">
        <title>An integrated genetic and cytogenetic map of the cucumber genome.</title>
        <authorList>
            <person name="Ren Y."/>
            <person name="Zhang Z."/>
            <person name="Liu J."/>
            <person name="Staub J.E."/>
            <person name="Han Y."/>
            <person name="Cheng Z."/>
            <person name="Li X."/>
            <person name="Lu J."/>
            <person name="Miao H."/>
            <person name="Kang H."/>
            <person name="Xie B."/>
            <person name="Gu X."/>
            <person name="Wang X."/>
            <person name="Du Y."/>
            <person name="Jin W."/>
            <person name="Huang S."/>
        </authorList>
    </citation>
    <scope>NUCLEOTIDE SEQUENCE [LARGE SCALE GENOMIC DNA]</scope>
    <source>
        <strain evidence="2">cv. 9930</strain>
    </source>
</reference>
<dbReference type="Proteomes" id="UP000029981">
    <property type="component" value="Chromosome 5"/>
</dbReference>
<sequence length="95" mass="11085">MRILFQIPHEAGYIRLSVDDGNVDGKESINKKTCLFHLGTCEHSIETCSEFRFEVQKLMDAKILIVSQTNIQETEIDVIFDALRLLKRHHLYENH</sequence>
<protein>
    <submittedName>
        <fullName evidence="1">Uncharacterized protein</fullName>
    </submittedName>
</protein>
<name>A0A0A0KSJ3_CUCSA</name>
<reference evidence="1 2" key="1">
    <citation type="journal article" date="2009" name="Nat. Genet.">
        <title>The genome of the cucumber, Cucumis sativus L.</title>
        <authorList>
            <person name="Huang S."/>
            <person name="Li R."/>
            <person name="Zhang Z."/>
            <person name="Li L."/>
            <person name="Gu X."/>
            <person name="Fan W."/>
            <person name="Lucas W.J."/>
            <person name="Wang X."/>
            <person name="Xie B."/>
            <person name="Ni P."/>
            <person name="Ren Y."/>
            <person name="Zhu H."/>
            <person name="Li J."/>
            <person name="Lin K."/>
            <person name="Jin W."/>
            <person name="Fei Z."/>
            <person name="Li G."/>
            <person name="Staub J."/>
            <person name="Kilian A."/>
            <person name="van der Vossen E.A."/>
            <person name="Wu Y."/>
            <person name="Guo J."/>
            <person name="He J."/>
            <person name="Jia Z."/>
            <person name="Ren Y."/>
            <person name="Tian G."/>
            <person name="Lu Y."/>
            <person name="Ruan J."/>
            <person name="Qian W."/>
            <person name="Wang M."/>
            <person name="Huang Q."/>
            <person name="Li B."/>
            <person name="Xuan Z."/>
            <person name="Cao J."/>
            <person name="Asan"/>
            <person name="Wu Z."/>
            <person name="Zhang J."/>
            <person name="Cai Q."/>
            <person name="Bai Y."/>
            <person name="Zhao B."/>
            <person name="Han Y."/>
            <person name="Li Y."/>
            <person name="Li X."/>
            <person name="Wang S."/>
            <person name="Shi Q."/>
            <person name="Liu S."/>
            <person name="Cho W.K."/>
            <person name="Kim J.Y."/>
            <person name="Xu Y."/>
            <person name="Heller-Uszynska K."/>
            <person name="Miao H."/>
            <person name="Cheng Z."/>
            <person name="Zhang S."/>
            <person name="Wu J."/>
            <person name="Yang Y."/>
            <person name="Kang H."/>
            <person name="Li M."/>
            <person name="Liang H."/>
            <person name="Ren X."/>
            <person name="Shi Z."/>
            <person name="Wen M."/>
            <person name="Jian M."/>
            <person name="Yang H."/>
            <person name="Zhang G."/>
            <person name="Yang Z."/>
            <person name="Chen R."/>
            <person name="Liu S."/>
            <person name="Li J."/>
            <person name="Ma L."/>
            <person name="Liu H."/>
            <person name="Zhou Y."/>
            <person name="Zhao J."/>
            <person name="Fang X."/>
            <person name="Li G."/>
            <person name="Fang L."/>
            <person name="Li Y."/>
            <person name="Liu D."/>
            <person name="Zheng H."/>
            <person name="Zhang Y."/>
            <person name="Qin N."/>
            <person name="Li Z."/>
            <person name="Yang G."/>
            <person name="Yang S."/>
            <person name="Bolund L."/>
            <person name="Kristiansen K."/>
            <person name="Zheng H."/>
            <person name="Li S."/>
            <person name="Zhang X."/>
            <person name="Yang H."/>
            <person name="Wang J."/>
            <person name="Sun R."/>
            <person name="Zhang B."/>
            <person name="Jiang S."/>
            <person name="Wang J."/>
            <person name="Du Y."/>
            <person name="Li S."/>
        </authorList>
    </citation>
    <scope>NUCLEOTIDE SEQUENCE [LARGE SCALE GENOMIC DNA]</scope>
    <source>
        <strain evidence="2">cv. 9930</strain>
    </source>
</reference>
<accession>A0A0A0KSJ3</accession>
<dbReference type="Gramene" id="KGN51407">
    <property type="protein sequence ID" value="KGN51407"/>
    <property type="gene ID" value="Csa_5G528440"/>
</dbReference>
<reference evidence="1 2" key="3">
    <citation type="journal article" date="2010" name="BMC Genomics">
        <title>Transcriptome sequencing and comparative analysis of cucumber flowers with different sex types.</title>
        <authorList>
            <person name="Guo S."/>
            <person name="Zheng Y."/>
            <person name="Joung J.G."/>
            <person name="Liu S."/>
            <person name="Zhang Z."/>
            <person name="Crasta O.R."/>
            <person name="Sobral B.W."/>
            <person name="Xu Y."/>
            <person name="Huang S."/>
            <person name="Fei Z."/>
        </authorList>
    </citation>
    <scope>NUCLEOTIDE SEQUENCE [LARGE SCALE GENOMIC DNA]</scope>
    <source>
        <strain evidence="2">cv. 9930</strain>
    </source>
</reference>
<proteinExistence type="predicted"/>
<evidence type="ECO:0000313" key="1">
    <source>
        <dbReference type="EMBL" id="KGN51407.1"/>
    </source>
</evidence>
<dbReference type="AlphaFoldDB" id="A0A0A0KSJ3"/>
<dbReference type="EMBL" id="CM002926">
    <property type="protein sequence ID" value="KGN51407.1"/>
    <property type="molecule type" value="Genomic_DNA"/>
</dbReference>
<gene>
    <name evidence="1" type="ORF">Csa_5G528440</name>
</gene>